<reference evidence="1" key="1">
    <citation type="submission" date="2019-08" db="EMBL/GenBank/DDBJ databases">
        <authorList>
            <person name="Kucharzyk K."/>
            <person name="Murdoch R.W."/>
            <person name="Higgins S."/>
            <person name="Loffler F."/>
        </authorList>
    </citation>
    <scope>NUCLEOTIDE SEQUENCE</scope>
</reference>
<accession>A0A644ZQT7</accession>
<comment type="caution">
    <text evidence="1">The sequence shown here is derived from an EMBL/GenBank/DDBJ whole genome shotgun (WGS) entry which is preliminary data.</text>
</comment>
<name>A0A644ZQT7_9ZZZZ</name>
<sequence length="163" mass="17884">MKSFTDNAGRLWTLAVNVAAIKRVRAICDVDLNSIVELDAKNNPTAKLLERLSTDPVLLVDVLYAVCKPEADAKNISDEEFGAAMAGDAVDHATSALLDEIIDFFPEAKRRAFQKILSATRRFESLARKKMECLLADGKFEDKLVSELERLTGLSANAPESAE</sequence>
<protein>
    <submittedName>
        <fullName evidence="1">Uncharacterized protein</fullName>
    </submittedName>
</protein>
<dbReference type="EMBL" id="VSSQ01009985">
    <property type="protein sequence ID" value="MPM43126.1"/>
    <property type="molecule type" value="Genomic_DNA"/>
</dbReference>
<proteinExistence type="predicted"/>
<gene>
    <name evidence="1" type="ORF">SDC9_89799</name>
</gene>
<organism evidence="1">
    <name type="scientific">bioreactor metagenome</name>
    <dbReference type="NCBI Taxonomy" id="1076179"/>
    <lineage>
        <taxon>unclassified sequences</taxon>
        <taxon>metagenomes</taxon>
        <taxon>ecological metagenomes</taxon>
    </lineage>
</organism>
<dbReference type="AlphaFoldDB" id="A0A644ZQT7"/>
<evidence type="ECO:0000313" key="1">
    <source>
        <dbReference type="EMBL" id="MPM43126.1"/>
    </source>
</evidence>